<protein>
    <recommendedName>
        <fullName evidence="8">Alkaline ceramidase</fullName>
        <ecNumber evidence="8">3.5.1.-</ecNumber>
    </recommendedName>
</protein>
<dbReference type="Proteomes" id="UP000277928">
    <property type="component" value="Unassembled WGS sequence"/>
</dbReference>
<evidence type="ECO:0000256" key="4">
    <source>
        <dbReference type="ARBA" id="ARBA00022801"/>
    </source>
</evidence>
<evidence type="ECO:0000256" key="8">
    <source>
        <dbReference type="RuleBase" id="RU364079"/>
    </source>
</evidence>
<dbReference type="GO" id="GO:0016020">
    <property type="term" value="C:membrane"/>
    <property type="evidence" value="ECO:0007669"/>
    <property type="project" value="UniProtKB-SubCell"/>
</dbReference>
<evidence type="ECO:0000256" key="6">
    <source>
        <dbReference type="ARBA" id="ARBA00023136"/>
    </source>
</evidence>
<evidence type="ECO:0000256" key="7">
    <source>
        <dbReference type="PIRSR" id="PIRSR608901-2"/>
    </source>
</evidence>
<gene>
    <name evidence="9" type="ORF">NLS_LOCUS687</name>
</gene>
<keyword evidence="5 8" id="KW-1133">Transmembrane helix</keyword>
<comment type="similarity">
    <text evidence="2 8">Belongs to the alkaline ceramidase family.</text>
</comment>
<keyword evidence="8" id="KW-0443">Lipid metabolism</keyword>
<keyword evidence="7" id="KW-0479">Metal-binding</keyword>
<keyword evidence="6 8" id="KW-0472">Membrane</keyword>
<evidence type="ECO:0000256" key="2">
    <source>
        <dbReference type="ARBA" id="ARBA00009780"/>
    </source>
</evidence>
<dbReference type="OMA" id="LTICCKY"/>
<dbReference type="InterPro" id="IPR008901">
    <property type="entry name" value="ACER"/>
</dbReference>
<comment type="function">
    <text evidence="8">Hydrolyzes the sphingolipid ceramide into sphingosine and free fatty acid.</text>
</comment>
<dbReference type="OrthoDB" id="187171at2759"/>
<name>A0A3P6SNT4_LITSI</name>
<comment type="cofactor">
    <cofactor evidence="7">
        <name>Zn(2+)</name>
        <dbReference type="ChEBI" id="CHEBI:29105"/>
    </cofactor>
</comment>
<feature type="transmembrane region" description="Helical" evidence="8">
    <location>
        <begin position="64"/>
        <end position="85"/>
    </location>
</feature>
<accession>A0A3P6SNT4</accession>
<evidence type="ECO:0000256" key="1">
    <source>
        <dbReference type="ARBA" id="ARBA00004141"/>
    </source>
</evidence>
<dbReference type="Pfam" id="PF05875">
    <property type="entry name" value="Ceramidase"/>
    <property type="match status" value="2"/>
</dbReference>
<dbReference type="PANTHER" id="PTHR46139">
    <property type="entry name" value="ALKALINE CERAMIDASE"/>
    <property type="match status" value="1"/>
</dbReference>
<evidence type="ECO:0000313" key="10">
    <source>
        <dbReference type="Proteomes" id="UP000277928"/>
    </source>
</evidence>
<organism evidence="9 10">
    <name type="scientific">Litomosoides sigmodontis</name>
    <name type="common">Filarial nematode worm</name>
    <dbReference type="NCBI Taxonomy" id="42156"/>
    <lineage>
        <taxon>Eukaryota</taxon>
        <taxon>Metazoa</taxon>
        <taxon>Ecdysozoa</taxon>
        <taxon>Nematoda</taxon>
        <taxon>Chromadorea</taxon>
        <taxon>Rhabditida</taxon>
        <taxon>Spirurina</taxon>
        <taxon>Spiruromorpha</taxon>
        <taxon>Filarioidea</taxon>
        <taxon>Onchocercidae</taxon>
        <taxon>Litomosoides</taxon>
    </lineage>
</organism>
<dbReference type="EC" id="3.5.1.-" evidence="8"/>
<feature type="transmembrane region" description="Helical" evidence="8">
    <location>
        <begin position="148"/>
        <end position="171"/>
    </location>
</feature>
<evidence type="ECO:0000256" key="3">
    <source>
        <dbReference type="ARBA" id="ARBA00022692"/>
    </source>
</evidence>
<feature type="transmembrane region" description="Helical" evidence="8">
    <location>
        <begin position="32"/>
        <end position="52"/>
    </location>
</feature>
<keyword evidence="7" id="KW-0862">Zinc</keyword>
<keyword evidence="10" id="KW-1185">Reference proteome</keyword>
<keyword evidence="3 8" id="KW-0812">Transmembrane</keyword>
<evidence type="ECO:0000313" key="9">
    <source>
        <dbReference type="EMBL" id="VDK69175.1"/>
    </source>
</evidence>
<dbReference type="GO" id="GO:0046872">
    <property type="term" value="F:metal ion binding"/>
    <property type="evidence" value="ECO:0007669"/>
    <property type="project" value="UniProtKB-KW"/>
</dbReference>
<dbReference type="AlphaFoldDB" id="A0A3P6SNT4"/>
<dbReference type="PANTHER" id="PTHR46139:SF3">
    <property type="entry name" value="ALKALINE CERAMIDASE"/>
    <property type="match status" value="1"/>
</dbReference>
<dbReference type="EMBL" id="UYRX01000018">
    <property type="protein sequence ID" value="VDK69175.1"/>
    <property type="molecule type" value="Genomic_DNA"/>
</dbReference>
<keyword evidence="4 8" id="KW-0378">Hydrolase</keyword>
<comment type="caution">
    <text evidence="8">Lacks conserved residue(s) required for the propagation of feature annotation.</text>
</comment>
<comment type="subcellular location">
    <subcellularLocation>
        <location evidence="1">Membrane</location>
        <topology evidence="1">Multi-pass membrane protein</topology>
    </subcellularLocation>
</comment>
<sequence length="209" mass="24088">MRLDYRWFDYESGHAWCESAYKYQIISVVAEFANTITNLPLIMLPLVNVLLIRPYIETVNCGRVRCAIAVVTVVVSAFCFVKPSLNALVLMLWSIPSIVIIHHEAANAGIPEITGFPRKISTLWIAASICWVSDRVFCDFWLLLGTPYFHALFHLLSSLAAYNVFIMFSLIDICRRNDQHQYSYRIKHFPEKGPFRLPYIVLTICCKYL</sequence>
<feature type="binding site" evidence="7">
    <location>
        <position position="150"/>
    </location>
    <ligand>
        <name>Zn(2+)</name>
        <dbReference type="ChEBI" id="CHEBI:29105"/>
        <note>catalytic</note>
    </ligand>
</feature>
<dbReference type="GO" id="GO:0046514">
    <property type="term" value="P:ceramide catabolic process"/>
    <property type="evidence" value="ECO:0007669"/>
    <property type="project" value="TreeGrafter"/>
</dbReference>
<feature type="binding site" evidence="7">
    <location>
        <position position="154"/>
    </location>
    <ligand>
        <name>Zn(2+)</name>
        <dbReference type="ChEBI" id="CHEBI:29105"/>
        <note>catalytic</note>
    </ligand>
</feature>
<dbReference type="GO" id="GO:0016811">
    <property type="term" value="F:hydrolase activity, acting on carbon-nitrogen (but not peptide) bonds, in linear amides"/>
    <property type="evidence" value="ECO:0007669"/>
    <property type="project" value="InterPro"/>
</dbReference>
<proteinExistence type="inferred from homology"/>
<dbReference type="STRING" id="42156.A0A3P6SNT4"/>
<reference evidence="9 10" key="1">
    <citation type="submission" date="2018-08" db="EMBL/GenBank/DDBJ databases">
        <authorList>
            <person name="Laetsch R D."/>
            <person name="Stevens L."/>
            <person name="Kumar S."/>
            <person name="Blaxter L. M."/>
        </authorList>
    </citation>
    <scope>NUCLEOTIDE SEQUENCE [LARGE SCALE GENOMIC DNA]</scope>
</reference>
<evidence type="ECO:0000256" key="5">
    <source>
        <dbReference type="ARBA" id="ARBA00022989"/>
    </source>
</evidence>